<accession>L0HDL0</accession>
<sequence>MQCSKCRQKAIHYQPYSGQYLCVEHLVADIETKAKRTIRQQKGMCPGDHIAVIITGDPAERALLFFLHNLAGKRRDILVSGIPGGAHESPDSIAGRTGATRIALATTLEDCSAAILAGILRGEPMTSIIGRRGDTGTRPVFAPFCHIPSCEIAQYSRIHGLEESSVPAARQNDSLYEDVKNILGAYAHRHPAAPHAILNLGEMLSAAAQETEAEQNKHRTVDEETR</sequence>
<name>L0HDL0_METFS</name>
<dbReference type="PANTHER" id="PTHR11807">
    <property type="entry name" value="ATPASES OF THE PP SUPERFAMILY-RELATED"/>
    <property type="match status" value="1"/>
</dbReference>
<dbReference type="GO" id="GO:0002143">
    <property type="term" value="P:tRNA wobble position uridine thiolation"/>
    <property type="evidence" value="ECO:0007669"/>
    <property type="project" value="TreeGrafter"/>
</dbReference>
<evidence type="ECO:0000313" key="4">
    <source>
        <dbReference type="Proteomes" id="UP000010824"/>
    </source>
</evidence>
<evidence type="ECO:0000256" key="1">
    <source>
        <dbReference type="ARBA" id="ARBA00022679"/>
    </source>
</evidence>
<organism evidence="3 4">
    <name type="scientific">Methanoregula formicica (strain DSM 22288 / NBRC 105244 / SMSP)</name>
    <dbReference type="NCBI Taxonomy" id="593750"/>
    <lineage>
        <taxon>Archaea</taxon>
        <taxon>Methanobacteriati</taxon>
        <taxon>Methanobacteriota</taxon>
        <taxon>Stenosarchaea group</taxon>
        <taxon>Methanomicrobia</taxon>
        <taxon>Methanomicrobiales</taxon>
        <taxon>Methanoregulaceae</taxon>
        <taxon>Methanoregula</taxon>
    </lineage>
</organism>
<dbReference type="Pfam" id="PF22082">
    <property type="entry name" value="TtuA_LIM_N"/>
    <property type="match status" value="1"/>
</dbReference>
<keyword evidence="1" id="KW-0808">Transferase</keyword>
<reference evidence="4" key="1">
    <citation type="submission" date="2011-12" db="EMBL/GenBank/DDBJ databases">
        <title>Complete sequence of Methanoregula formicicum SMSP.</title>
        <authorList>
            <person name="Lucas S."/>
            <person name="Han J."/>
            <person name="Lapidus A."/>
            <person name="Cheng J.-F."/>
            <person name="Goodwin L."/>
            <person name="Pitluck S."/>
            <person name="Peters L."/>
            <person name="Ovchinnikova G."/>
            <person name="Teshima H."/>
            <person name="Detter J.C."/>
            <person name="Han C."/>
            <person name="Tapia R."/>
            <person name="Land M."/>
            <person name="Hauser L."/>
            <person name="Kyrpides N."/>
            <person name="Ivanova N."/>
            <person name="Pagani I."/>
            <person name="Imachi H."/>
            <person name="Tamaki H."/>
            <person name="Sekiguchi Y."/>
            <person name="Kamagata Y."/>
            <person name="Cadillo-Quiroz H."/>
            <person name="Zinder S."/>
            <person name="Liu W.-T."/>
            <person name="Woyke T."/>
        </authorList>
    </citation>
    <scope>NUCLEOTIDE SEQUENCE [LARGE SCALE GENOMIC DNA]</scope>
    <source>
        <strain evidence="4">DSM 22288 / NBRC 105244 / SMSP</strain>
    </source>
</reference>
<dbReference type="OrthoDB" id="33422at2157"/>
<dbReference type="AlphaFoldDB" id="L0HDL0"/>
<proteinExistence type="predicted"/>
<dbReference type="InterPro" id="IPR054306">
    <property type="entry name" value="TtuA-like_LIM_N"/>
</dbReference>
<dbReference type="GO" id="GO:0000049">
    <property type="term" value="F:tRNA binding"/>
    <property type="evidence" value="ECO:0007669"/>
    <property type="project" value="TreeGrafter"/>
</dbReference>
<dbReference type="STRING" id="593750.Metfor_0336"/>
<dbReference type="RefSeq" id="WP_015284377.1">
    <property type="nucleotide sequence ID" value="NC_019943.1"/>
</dbReference>
<dbReference type="GO" id="GO:0002144">
    <property type="term" value="C:cytosolic tRNA wobble base thiouridylase complex"/>
    <property type="evidence" value="ECO:0007669"/>
    <property type="project" value="TreeGrafter"/>
</dbReference>
<dbReference type="GO" id="GO:0016740">
    <property type="term" value="F:transferase activity"/>
    <property type="evidence" value="ECO:0007669"/>
    <property type="project" value="UniProtKB-KW"/>
</dbReference>
<feature type="domain" description="2-thiouridine synthetase TtuA-like N-terminal LIM" evidence="2">
    <location>
        <begin position="2"/>
        <end position="26"/>
    </location>
</feature>
<reference evidence="3 4" key="2">
    <citation type="journal article" date="2014" name="Genome Announc.">
        <title>Complete Genome Sequence of Methanoregula formicica SMSPT, a Mesophilic Hydrogenotrophic Methanogen Isolated from a Methanogenic Upflow Anaerobic Sludge Blanket Reactor.</title>
        <authorList>
            <person name="Yamamoto K."/>
            <person name="Tamaki H."/>
            <person name="Cadillo-Quiroz H."/>
            <person name="Imachi H."/>
            <person name="Kyrpides N."/>
            <person name="Woyke T."/>
            <person name="Goodwin L."/>
            <person name="Zinder S.H."/>
            <person name="Kamagata Y."/>
            <person name="Liu W.T."/>
        </authorList>
    </citation>
    <scope>NUCLEOTIDE SEQUENCE [LARGE SCALE GENOMIC DNA]</scope>
    <source>
        <strain evidence="4">DSM 22288 / NBRC 105244 / SMSP</strain>
    </source>
</reference>
<dbReference type="KEGG" id="mfo:Metfor_0336"/>
<gene>
    <name evidence="3" type="ordered locus">Metfor_0336</name>
</gene>
<evidence type="ECO:0000259" key="2">
    <source>
        <dbReference type="Pfam" id="PF22082"/>
    </source>
</evidence>
<dbReference type="HOGENOM" id="CLU_1472105_0_0_2"/>
<dbReference type="eggNOG" id="arCOG00042">
    <property type="taxonomic scope" value="Archaea"/>
</dbReference>
<dbReference type="SUPFAM" id="SSF52402">
    <property type="entry name" value="Adenine nucleotide alpha hydrolases-like"/>
    <property type="match status" value="1"/>
</dbReference>
<dbReference type="Gene3D" id="3.40.50.620">
    <property type="entry name" value="HUPs"/>
    <property type="match status" value="2"/>
</dbReference>
<keyword evidence="4" id="KW-1185">Reference proteome</keyword>
<protein>
    <recommendedName>
        <fullName evidence="2">2-thiouridine synthetase TtuA-like N-terminal LIM domain-containing protein</fullName>
    </recommendedName>
</protein>
<dbReference type="Proteomes" id="UP000010824">
    <property type="component" value="Chromosome"/>
</dbReference>
<dbReference type="GeneID" id="14309009"/>
<dbReference type="InterPro" id="IPR014729">
    <property type="entry name" value="Rossmann-like_a/b/a_fold"/>
</dbReference>
<dbReference type="InParanoid" id="L0HDL0"/>
<evidence type="ECO:0000313" key="3">
    <source>
        <dbReference type="EMBL" id="AGB01413.1"/>
    </source>
</evidence>
<dbReference type="PANTHER" id="PTHR11807:SF12">
    <property type="entry name" value="CYTOPLASMIC TRNA 2-THIOLATION PROTEIN 1"/>
    <property type="match status" value="1"/>
</dbReference>
<dbReference type="EMBL" id="CP003167">
    <property type="protein sequence ID" value="AGB01413.1"/>
    <property type="molecule type" value="Genomic_DNA"/>
</dbReference>